<dbReference type="Gene3D" id="3.40.50.1820">
    <property type="entry name" value="alpha/beta hydrolase"/>
    <property type="match status" value="1"/>
</dbReference>
<dbReference type="PANTHER" id="PTHR12277:SF81">
    <property type="entry name" value="PROTEIN ABHD13"/>
    <property type="match status" value="1"/>
</dbReference>
<evidence type="ECO:0000313" key="2">
    <source>
        <dbReference type="EMBL" id="TWT62290.1"/>
    </source>
</evidence>
<evidence type="ECO:0000313" key="3">
    <source>
        <dbReference type="Proteomes" id="UP000316095"/>
    </source>
</evidence>
<proteinExistence type="predicted"/>
<keyword evidence="2" id="KW-0378">Hydrolase</keyword>
<feature type="domain" description="Serine aminopeptidase S33" evidence="1">
    <location>
        <begin position="70"/>
        <end position="179"/>
    </location>
</feature>
<evidence type="ECO:0000259" key="1">
    <source>
        <dbReference type="Pfam" id="PF12146"/>
    </source>
</evidence>
<name>A0A5C5XH30_9PLAN</name>
<dbReference type="Proteomes" id="UP000316095">
    <property type="component" value="Unassembled WGS sequence"/>
</dbReference>
<organism evidence="2 3">
    <name type="scientific">Rubinisphaera italica</name>
    <dbReference type="NCBI Taxonomy" id="2527969"/>
    <lineage>
        <taxon>Bacteria</taxon>
        <taxon>Pseudomonadati</taxon>
        <taxon>Planctomycetota</taxon>
        <taxon>Planctomycetia</taxon>
        <taxon>Planctomycetales</taxon>
        <taxon>Planctomycetaceae</taxon>
        <taxon>Rubinisphaera</taxon>
    </lineage>
</organism>
<dbReference type="InterPro" id="IPR029058">
    <property type="entry name" value="AB_hydrolase_fold"/>
</dbReference>
<dbReference type="PANTHER" id="PTHR12277">
    <property type="entry name" value="ALPHA/BETA HYDROLASE DOMAIN-CONTAINING PROTEIN"/>
    <property type="match status" value="1"/>
</dbReference>
<protein>
    <submittedName>
        <fullName evidence="2">Putative aminoacrylate hydrolase RutD</fullName>
    </submittedName>
</protein>
<dbReference type="SUPFAM" id="SSF53474">
    <property type="entry name" value="alpha/beta-Hydrolases"/>
    <property type="match status" value="1"/>
</dbReference>
<sequence>MLTLIQRKLIYHPTKVATLNVKDWEFAEGRCLPVTFEVEPGYTLHGWHVLPPSHQALNRKEQQQELDAGRPVIIYYPGNAGHRGYRADQLKRLSSLNADIFLIDYRGYAENPGSPSEKAYLHDARFILDALVAEYQIEPARFVLLGESLGGGIATALANQLSQEGTELAGLFLQAPFSSLVAIAGERFPWLPVDWMMVDRYPSIERIPEVTCPITIIHGRQDSIIPFAQAQQLFETAPDHSSAGISKTFLEIPGAGHNDIFMMAETEYLRALEKMLKPIRQSNIPNP</sequence>
<keyword evidence="3" id="KW-1185">Reference proteome</keyword>
<comment type="caution">
    <text evidence="2">The sequence shown here is derived from an EMBL/GenBank/DDBJ whole genome shotgun (WGS) entry which is preliminary data.</text>
</comment>
<dbReference type="GO" id="GO:0016787">
    <property type="term" value="F:hydrolase activity"/>
    <property type="evidence" value="ECO:0007669"/>
    <property type="project" value="UniProtKB-KW"/>
</dbReference>
<dbReference type="InterPro" id="IPR022742">
    <property type="entry name" value="Hydrolase_4"/>
</dbReference>
<dbReference type="EMBL" id="SJPG01000001">
    <property type="protein sequence ID" value="TWT62290.1"/>
    <property type="molecule type" value="Genomic_DNA"/>
</dbReference>
<reference evidence="2 3" key="1">
    <citation type="submission" date="2019-02" db="EMBL/GenBank/DDBJ databases">
        <title>Deep-cultivation of Planctomycetes and their phenomic and genomic characterization uncovers novel biology.</title>
        <authorList>
            <person name="Wiegand S."/>
            <person name="Jogler M."/>
            <person name="Boedeker C."/>
            <person name="Pinto D."/>
            <person name="Vollmers J."/>
            <person name="Rivas-Marin E."/>
            <person name="Kohn T."/>
            <person name="Peeters S.H."/>
            <person name="Heuer A."/>
            <person name="Rast P."/>
            <person name="Oberbeckmann S."/>
            <person name="Bunk B."/>
            <person name="Jeske O."/>
            <person name="Meyerdierks A."/>
            <person name="Storesund J.E."/>
            <person name="Kallscheuer N."/>
            <person name="Luecker S."/>
            <person name="Lage O.M."/>
            <person name="Pohl T."/>
            <person name="Merkel B.J."/>
            <person name="Hornburger P."/>
            <person name="Mueller R.-W."/>
            <person name="Bruemmer F."/>
            <person name="Labrenz M."/>
            <person name="Spormann A.M."/>
            <person name="Op Den Camp H."/>
            <person name="Overmann J."/>
            <person name="Amann R."/>
            <person name="Jetten M.S.M."/>
            <person name="Mascher T."/>
            <person name="Medema M.H."/>
            <person name="Devos D.P."/>
            <person name="Kaster A.-K."/>
            <person name="Ovreas L."/>
            <person name="Rohde M."/>
            <person name="Galperin M.Y."/>
            <person name="Jogler C."/>
        </authorList>
    </citation>
    <scope>NUCLEOTIDE SEQUENCE [LARGE SCALE GENOMIC DNA]</scope>
    <source>
        <strain evidence="2 3">Pan54</strain>
    </source>
</reference>
<dbReference type="Pfam" id="PF12146">
    <property type="entry name" value="Hydrolase_4"/>
    <property type="match status" value="1"/>
</dbReference>
<gene>
    <name evidence="2" type="primary">rutD</name>
    <name evidence="2" type="ORF">Pan54_30310</name>
</gene>
<dbReference type="AlphaFoldDB" id="A0A5C5XH30"/>
<accession>A0A5C5XH30</accession>